<dbReference type="OrthoDB" id="571373at2"/>
<dbReference type="EMBL" id="CP036402">
    <property type="protein sequence ID" value="QBI18678.1"/>
    <property type="molecule type" value="Genomic_DNA"/>
</dbReference>
<proteinExistence type="predicted"/>
<dbReference type="InterPro" id="IPR011050">
    <property type="entry name" value="Pectin_lyase_fold/virulence"/>
</dbReference>
<keyword evidence="4" id="KW-1185">Reference proteome</keyword>
<dbReference type="Pfam" id="PF04122">
    <property type="entry name" value="CW_binding_2"/>
    <property type="match status" value="1"/>
</dbReference>
<evidence type="ECO:0000256" key="1">
    <source>
        <dbReference type="SAM" id="MobiDB-lite"/>
    </source>
</evidence>
<reference evidence="3 4" key="1">
    <citation type="submission" date="2019-01" db="EMBL/GenBank/DDBJ databases">
        <title>Egibacter rhizosphaerae EGI 80759T.</title>
        <authorList>
            <person name="Chen D.-D."/>
            <person name="Tian Y."/>
            <person name="Jiao J.-Y."/>
            <person name="Zhang X.-T."/>
            <person name="Zhang Y.-G."/>
            <person name="Zhang Y."/>
            <person name="Xiao M."/>
            <person name="Shu W.-S."/>
            <person name="Li W.-J."/>
        </authorList>
    </citation>
    <scope>NUCLEOTIDE SEQUENCE [LARGE SCALE GENOMIC DNA]</scope>
    <source>
        <strain evidence="3 4">EGI 80759</strain>
    </source>
</reference>
<feature type="signal peptide" evidence="2">
    <location>
        <begin position="1"/>
        <end position="25"/>
    </location>
</feature>
<dbReference type="Gene3D" id="2.160.20.20">
    <property type="match status" value="1"/>
</dbReference>
<evidence type="ECO:0000313" key="4">
    <source>
        <dbReference type="Proteomes" id="UP000291469"/>
    </source>
</evidence>
<dbReference type="Proteomes" id="UP000291469">
    <property type="component" value="Chromosome"/>
</dbReference>
<organism evidence="3 4">
    <name type="scientific">Egibacter rhizosphaerae</name>
    <dbReference type="NCBI Taxonomy" id="1670831"/>
    <lineage>
        <taxon>Bacteria</taxon>
        <taxon>Bacillati</taxon>
        <taxon>Actinomycetota</taxon>
        <taxon>Nitriliruptoria</taxon>
        <taxon>Egibacterales</taxon>
        <taxon>Egibacteraceae</taxon>
        <taxon>Egibacter</taxon>
    </lineage>
</organism>
<keyword evidence="2" id="KW-0732">Signal</keyword>
<protein>
    <recommendedName>
        <fullName evidence="5">Cell wall-binding repeat-containing protein</fullName>
    </recommendedName>
</protein>
<feature type="compositionally biased region" description="Polar residues" evidence="1">
    <location>
        <begin position="165"/>
        <end position="174"/>
    </location>
</feature>
<sequence length="310" mass="31058">MTTTRTRVSALLLATVVLIVLVSWAATDPAAADESCTGTIGATTIDDNVVVPDGATCTLDGTTVEGNVLVGSGASLTALDAEIDGNIQDDDNNAGDVTVEGTVVHGNIQLEDGAGATVTATRIDGDLQLEANDGALAADDNTIDGNLQANQNTGGLDITDNTIDGNLQCQSNDPAPTGGGNTVRGDAEGQCSDLSGAPDNGDDEDNGEDEGDARPTRRLAGNDRYETAVAISEEAFATGADVVYLARGDEAADALAGKSLSDGPILLVPQCGSLPGAVASEIDRLDPDEVVTLGGSSAVCDAIVEEAAAS</sequence>
<dbReference type="InterPro" id="IPR007253">
    <property type="entry name" value="Cell_wall-bd_2"/>
</dbReference>
<name>A0A411YBX0_9ACTN</name>
<dbReference type="AlphaFoldDB" id="A0A411YBX0"/>
<dbReference type="InterPro" id="IPR012332">
    <property type="entry name" value="Autotransporter_pectin_lyase_C"/>
</dbReference>
<evidence type="ECO:0000256" key="2">
    <source>
        <dbReference type="SAM" id="SignalP"/>
    </source>
</evidence>
<evidence type="ECO:0008006" key="5">
    <source>
        <dbReference type="Google" id="ProtNLM"/>
    </source>
</evidence>
<dbReference type="RefSeq" id="WP_131153676.1">
    <property type="nucleotide sequence ID" value="NZ_CP036402.1"/>
</dbReference>
<feature type="compositionally biased region" description="Acidic residues" evidence="1">
    <location>
        <begin position="200"/>
        <end position="211"/>
    </location>
</feature>
<feature type="chain" id="PRO_5038634840" description="Cell wall-binding repeat-containing protein" evidence="2">
    <location>
        <begin position="26"/>
        <end position="310"/>
    </location>
</feature>
<feature type="region of interest" description="Disordered" evidence="1">
    <location>
        <begin position="165"/>
        <end position="218"/>
    </location>
</feature>
<accession>A0A411YBX0</accession>
<gene>
    <name evidence="3" type="ORF">ER308_03290</name>
</gene>
<dbReference type="KEGG" id="erz:ER308_03290"/>
<dbReference type="SUPFAM" id="SSF51126">
    <property type="entry name" value="Pectin lyase-like"/>
    <property type="match status" value="1"/>
</dbReference>
<evidence type="ECO:0000313" key="3">
    <source>
        <dbReference type="EMBL" id="QBI18678.1"/>
    </source>
</evidence>